<feature type="transmembrane region" description="Helical" evidence="1">
    <location>
        <begin position="268"/>
        <end position="289"/>
    </location>
</feature>
<comment type="caution">
    <text evidence="2">The sequence shown here is derived from an EMBL/GenBank/DDBJ whole genome shotgun (WGS) entry which is preliminary data.</text>
</comment>
<evidence type="ECO:0000256" key="1">
    <source>
        <dbReference type="SAM" id="Phobius"/>
    </source>
</evidence>
<evidence type="ECO:0000313" key="2">
    <source>
        <dbReference type="EMBL" id="RYN56443.1"/>
    </source>
</evidence>
<name>A0A4Q4MNK0_9PLEO</name>
<sequence>MFDTCIDTAEKTNILGLFDIPPYTTRKELTASRHDGFFFSRRAHSSHLNAEPLFVHLLLLVGVESSWRLFIAELEGEIEILSDKALYSRVGRVSKTDYQITFVETQQMQRIRQRLFKKQKMLEMTLKTLRALQRHFNDKTEGNEHNQRMLEELEGLMFRYESHCVSIERLLEVADGTVTLLMKILDFRDNENIRLNLSKTRELLIAAEQESLMLSDIAKQTQQDSRSMKIVTFIALVFLPGSLVASVYSSNIVQSDERTYGFIPGRQLLSFLVITGFLTIATLAVAIIWNRRPCRGLNPPKSPATP</sequence>
<protein>
    <recommendedName>
        <fullName evidence="4">Magnesium transporter</fullName>
    </recommendedName>
</protein>
<evidence type="ECO:0000313" key="3">
    <source>
        <dbReference type="Proteomes" id="UP000292402"/>
    </source>
</evidence>
<keyword evidence="1" id="KW-0472">Membrane</keyword>
<evidence type="ECO:0008006" key="4">
    <source>
        <dbReference type="Google" id="ProtNLM"/>
    </source>
</evidence>
<keyword evidence="1" id="KW-0812">Transmembrane</keyword>
<dbReference type="AlphaFoldDB" id="A0A4Q4MNK0"/>
<dbReference type="Gene3D" id="1.20.58.340">
    <property type="entry name" value="Magnesium transport protein CorA, transmembrane region"/>
    <property type="match status" value="1"/>
</dbReference>
<keyword evidence="1" id="KW-1133">Transmembrane helix</keyword>
<feature type="transmembrane region" description="Helical" evidence="1">
    <location>
        <begin position="230"/>
        <end position="248"/>
    </location>
</feature>
<proteinExistence type="predicted"/>
<organism evidence="2 3">
    <name type="scientific">Alternaria tenuissima</name>
    <dbReference type="NCBI Taxonomy" id="119927"/>
    <lineage>
        <taxon>Eukaryota</taxon>
        <taxon>Fungi</taxon>
        <taxon>Dikarya</taxon>
        <taxon>Ascomycota</taxon>
        <taxon>Pezizomycotina</taxon>
        <taxon>Dothideomycetes</taxon>
        <taxon>Pleosporomycetidae</taxon>
        <taxon>Pleosporales</taxon>
        <taxon>Pleosporineae</taxon>
        <taxon>Pleosporaceae</taxon>
        <taxon>Alternaria</taxon>
        <taxon>Alternaria sect. Alternaria</taxon>
        <taxon>Alternaria alternata complex</taxon>
    </lineage>
</organism>
<accession>A0A4Q4MNK0</accession>
<dbReference type="Proteomes" id="UP000292402">
    <property type="component" value="Unassembled WGS sequence"/>
</dbReference>
<gene>
    <name evidence="2" type="ORF">AA0114_g2771</name>
</gene>
<reference evidence="3" key="1">
    <citation type="journal article" date="2019" name="bioRxiv">
        <title>Genomics, evolutionary history and diagnostics of the Alternaria alternata species group including apple and Asian pear pathotypes.</title>
        <authorList>
            <person name="Armitage A.D."/>
            <person name="Cockerton H.M."/>
            <person name="Sreenivasaprasad S."/>
            <person name="Woodhall J.W."/>
            <person name="Lane C.R."/>
            <person name="Harrison R.J."/>
            <person name="Clarkson J.P."/>
        </authorList>
    </citation>
    <scope>NUCLEOTIDE SEQUENCE [LARGE SCALE GENOMIC DNA]</scope>
    <source>
        <strain evidence="3">FERA 1082</strain>
    </source>
</reference>
<dbReference type="EMBL" id="PDXA01000007">
    <property type="protein sequence ID" value="RYN56443.1"/>
    <property type="molecule type" value="Genomic_DNA"/>
</dbReference>